<dbReference type="Proteomes" id="UP000789702">
    <property type="component" value="Unassembled WGS sequence"/>
</dbReference>
<feature type="non-terminal residue" evidence="1">
    <location>
        <position position="79"/>
    </location>
</feature>
<evidence type="ECO:0000313" key="2">
    <source>
        <dbReference type="Proteomes" id="UP000789702"/>
    </source>
</evidence>
<name>A0ACA9N5F1_9GLOM</name>
<dbReference type="EMBL" id="CAJVPU010011960">
    <property type="protein sequence ID" value="CAG8619130.1"/>
    <property type="molecule type" value="Genomic_DNA"/>
</dbReference>
<evidence type="ECO:0000313" key="1">
    <source>
        <dbReference type="EMBL" id="CAG8619130.1"/>
    </source>
</evidence>
<accession>A0ACA9N5F1</accession>
<gene>
    <name evidence="1" type="ORF">DHETER_LOCUS7941</name>
</gene>
<reference evidence="1" key="1">
    <citation type="submission" date="2021-06" db="EMBL/GenBank/DDBJ databases">
        <authorList>
            <person name="Kallberg Y."/>
            <person name="Tangrot J."/>
            <person name="Rosling A."/>
        </authorList>
    </citation>
    <scope>NUCLEOTIDE SEQUENCE</scope>
    <source>
        <strain evidence="1">IL203A</strain>
    </source>
</reference>
<comment type="caution">
    <text evidence="1">The sequence shown here is derived from an EMBL/GenBank/DDBJ whole genome shotgun (WGS) entry which is preliminary data.</text>
</comment>
<proteinExistence type="predicted"/>
<keyword evidence="2" id="KW-1185">Reference proteome</keyword>
<organism evidence="1 2">
    <name type="scientific">Dentiscutata heterogama</name>
    <dbReference type="NCBI Taxonomy" id="1316150"/>
    <lineage>
        <taxon>Eukaryota</taxon>
        <taxon>Fungi</taxon>
        <taxon>Fungi incertae sedis</taxon>
        <taxon>Mucoromycota</taxon>
        <taxon>Glomeromycotina</taxon>
        <taxon>Glomeromycetes</taxon>
        <taxon>Diversisporales</taxon>
        <taxon>Gigasporaceae</taxon>
        <taxon>Dentiscutata</taxon>
    </lineage>
</organism>
<protein>
    <submittedName>
        <fullName evidence="1">1353_t:CDS:1</fullName>
    </submittedName>
</protein>
<sequence>MKEPESEISNLKPSKSGIINIKNSESETINVKVPNIDHYDLKADGAIAAFIAKIKYRKSIQLCIYRESGEFNRANKRIH</sequence>